<reference evidence="1" key="1">
    <citation type="submission" date="2022-11" db="EMBL/GenBank/DDBJ databases">
        <title>Lysinibacillus irui.</title>
        <authorList>
            <person name="Akintayo S.O."/>
        </authorList>
    </citation>
    <scope>NUCLEOTIDE SEQUENCE</scope>
    <source>
        <strain evidence="1">IRB4-01</strain>
    </source>
</reference>
<dbReference type="Proteomes" id="UP001219585">
    <property type="component" value="Chromosome"/>
</dbReference>
<dbReference type="KEGG" id="liu:OU989_11800"/>
<organism evidence="1 2">
    <name type="scientific">Lysinibacillus irui</name>
    <dbReference type="NCBI Taxonomy" id="2998077"/>
    <lineage>
        <taxon>Bacteria</taxon>
        <taxon>Bacillati</taxon>
        <taxon>Bacillota</taxon>
        <taxon>Bacilli</taxon>
        <taxon>Bacillales</taxon>
        <taxon>Bacillaceae</taxon>
        <taxon>Lysinibacillus</taxon>
    </lineage>
</organism>
<dbReference type="AlphaFoldDB" id="A0AAJ5UT93"/>
<protein>
    <submittedName>
        <fullName evidence="1">Uncharacterized protein</fullName>
    </submittedName>
</protein>
<gene>
    <name evidence="1" type="ORF">OU989_11800</name>
</gene>
<name>A0AAJ5UT93_9BACI</name>
<dbReference type="EMBL" id="CP113527">
    <property type="protein sequence ID" value="WDV05005.1"/>
    <property type="molecule type" value="Genomic_DNA"/>
</dbReference>
<sequence length="74" mass="8224">MKIYILNTGTESFQFSIRNVSDKKKIVTGVLNTNETYEDVLNDLPEGSYIISYVVVEENPPSDIALSVKVDLVG</sequence>
<evidence type="ECO:0000313" key="1">
    <source>
        <dbReference type="EMBL" id="WDV05005.1"/>
    </source>
</evidence>
<dbReference type="RefSeq" id="WP_274793237.1">
    <property type="nucleotide sequence ID" value="NZ_CP113527.1"/>
</dbReference>
<evidence type="ECO:0000313" key="2">
    <source>
        <dbReference type="Proteomes" id="UP001219585"/>
    </source>
</evidence>
<accession>A0AAJ5UT93</accession>
<proteinExistence type="predicted"/>